<dbReference type="PANTHER" id="PTHR31157:SF1">
    <property type="entry name" value="SCP DOMAIN-CONTAINING PROTEIN"/>
    <property type="match status" value="1"/>
</dbReference>
<accession>A0A077ZYY1</accession>
<dbReference type="InterPro" id="IPR014044">
    <property type="entry name" value="CAP_dom"/>
</dbReference>
<gene>
    <name evidence="2" type="primary">Contig8142.g8686</name>
    <name evidence="2" type="ORF">STYLEM_3352</name>
</gene>
<dbReference type="OrthoDB" id="308255at2759"/>
<proteinExistence type="predicted"/>
<dbReference type="InParanoid" id="A0A077ZYY1"/>
<dbReference type="AlphaFoldDB" id="A0A077ZYY1"/>
<dbReference type="Proteomes" id="UP000039865">
    <property type="component" value="Unassembled WGS sequence"/>
</dbReference>
<dbReference type="PANTHER" id="PTHR31157">
    <property type="entry name" value="SCP DOMAIN-CONTAINING PROTEIN"/>
    <property type="match status" value="1"/>
</dbReference>
<dbReference type="EMBL" id="CCKQ01003249">
    <property type="protein sequence ID" value="CDW74373.1"/>
    <property type="molecule type" value="Genomic_DNA"/>
</dbReference>
<evidence type="ECO:0000313" key="2">
    <source>
        <dbReference type="EMBL" id="CDW74373.1"/>
    </source>
</evidence>
<dbReference type="Pfam" id="PF00188">
    <property type="entry name" value="CAP"/>
    <property type="match status" value="1"/>
</dbReference>
<name>A0A077ZYY1_STYLE</name>
<dbReference type="SUPFAM" id="SSF55797">
    <property type="entry name" value="PR-1-like"/>
    <property type="match status" value="1"/>
</dbReference>
<organism evidence="2 3">
    <name type="scientific">Stylonychia lemnae</name>
    <name type="common">Ciliate</name>
    <dbReference type="NCBI Taxonomy" id="5949"/>
    <lineage>
        <taxon>Eukaryota</taxon>
        <taxon>Sar</taxon>
        <taxon>Alveolata</taxon>
        <taxon>Ciliophora</taxon>
        <taxon>Intramacronucleata</taxon>
        <taxon>Spirotrichea</taxon>
        <taxon>Stichotrichia</taxon>
        <taxon>Sporadotrichida</taxon>
        <taxon>Oxytrichidae</taxon>
        <taxon>Stylonychinae</taxon>
        <taxon>Stylonychia</taxon>
    </lineage>
</organism>
<feature type="domain" description="SCP" evidence="1">
    <location>
        <begin position="29"/>
        <end position="190"/>
    </location>
</feature>
<keyword evidence="3" id="KW-1185">Reference proteome</keyword>
<dbReference type="CDD" id="cd05379">
    <property type="entry name" value="CAP_bacterial"/>
    <property type="match status" value="1"/>
</dbReference>
<reference evidence="2 3" key="1">
    <citation type="submission" date="2014-06" db="EMBL/GenBank/DDBJ databases">
        <authorList>
            <person name="Swart Estienne"/>
        </authorList>
    </citation>
    <scope>NUCLEOTIDE SEQUENCE [LARGE SCALE GENOMIC DNA]</scope>
    <source>
        <strain evidence="2 3">130c</strain>
    </source>
</reference>
<dbReference type="InterPro" id="IPR035940">
    <property type="entry name" value="CAP_sf"/>
</dbReference>
<evidence type="ECO:0000259" key="1">
    <source>
        <dbReference type="Pfam" id="PF00188"/>
    </source>
</evidence>
<dbReference type="Gene3D" id="3.40.33.10">
    <property type="entry name" value="CAP"/>
    <property type="match status" value="1"/>
</dbReference>
<evidence type="ECO:0000313" key="3">
    <source>
        <dbReference type="Proteomes" id="UP000039865"/>
    </source>
</evidence>
<sequence length="198" mass="22317">MSLLNFASLFFQQVPPFSNRTAFDGAILNYTNQARTDPKSFIPYLQQILATQDTPPPNLRGRFPYNLVEGTAIINETIDFLNNTQPLNILVWDQRLNQSCEVLVNDTGKLGLLQHETSNGTTMSERIRQYVMDANTIGENLAFGYTTPFSVVLALIIDDGIPNRGHRANIFKPQFRFMGGYTGPHSRFRTMSCQDFSG</sequence>
<protein>
    <recommendedName>
        <fullName evidence="1">SCP domain-containing protein</fullName>
    </recommendedName>
</protein>
<dbReference type="OMA" id="RFRTMSC"/>